<comment type="caution">
    <text evidence="3">The sequence shown here is derived from an EMBL/GenBank/DDBJ whole genome shotgun (WGS) entry which is preliminary data.</text>
</comment>
<protein>
    <submittedName>
        <fullName evidence="3">Uncharacterized protein</fullName>
    </submittedName>
</protein>
<evidence type="ECO:0000256" key="1">
    <source>
        <dbReference type="ARBA" id="ARBA00022803"/>
    </source>
</evidence>
<dbReference type="Proteomes" id="UP000750711">
    <property type="component" value="Unassembled WGS sequence"/>
</dbReference>
<dbReference type="SMART" id="SM00028">
    <property type="entry name" value="TPR"/>
    <property type="match status" value="2"/>
</dbReference>
<keyword evidence="4" id="KW-1185">Reference proteome</keyword>
<dbReference type="PANTHER" id="PTHR46423">
    <property type="entry name" value="RNA POLYMERASE II-ASSOCIATED PROTEIN 3"/>
    <property type="match status" value="1"/>
</dbReference>
<dbReference type="AlphaFoldDB" id="A0A9P8RRL8"/>
<dbReference type="InterPro" id="IPR051966">
    <property type="entry name" value="RPAP3"/>
</dbReference>
<organism evidence="3 4">
    <name type="scientific">Trichoglossum hirsutum</name>
    <dbReference type="NCBI Taxonomy" id="265104"/>
    <lineage>
        <taxon>Eukaryota</taxon>
        <taxon>Fungi</taxon>
        <taxon>Dikarya</taxon>
        <taxon>Ascomycota</taxon>
        <taxon>Pezizomycotina</taxon>
        <taxon>Geoglossomycetes</taxon>
        <taxon>Geoglossales</taxon>
        <taxon>Geoglossaceae</taxon>
        <taxon>Trichoglossum</taxon>
    </lineage>
</organism>
<reference evidence="3" key="1">
    <citation type="submission" date="2021-03" db="EMBL/GenBank/DDBJ databases">
        <title>Comparative genomics and phylogenomic investigation of the class Geoglossomycetes provide insights into ecological specialization and systematics.</title>
        <authorList>
            <person name="Melie T."/>
            <person name="Pirro S."/>
            <person name="Miller A.N."/>
            <person name="Quandt A."/>
        </authorList>
    </citation>
    <scope>NUCLEOTIDE SEQUENCE</scope>
    <source>
        <strain evidence="3">CAQ_001_2017</strain>
    </source>
</reference>
<dbReference type="PANTHER" id="PTHR46423:SF1">
    <property type="entry name" value="RNA POLYMERASE II-ASSOCIATED PROTEIN 3"/>
    <property type="match status" value="1"/>
</dbReference>
<proteinExistence type="predicted"/>
<dbReference type="EMBL" id="JAGHQM010000281">
    <property type="protein sequence ID" value="KAH0562939.1"/>
    <property type="molecule type" value="Genomic_DNA"/>
</dbReference>
<evidence type="ECO:0000256" key="2">
    <source>
        <dbReference type="PROSITE-ProRule" id="PRU00339"/>
    </source>
</evidence>
<dbReference type="InterPro" id="IPR011990">
    <property type="entry name" value="TPR-like_helical_dom_sf"/>
</dbReference>
<sequence length="587" mass="65252">MPRSDNTYRTEESSKTKHTAEDYIAWVEELLMYRGHIGLTSWESRPQDIVALTSISDSPDARLGQNDLDLNGCLGNAISDAERGQWLNHKIRKHRYLALEAGKILDKRIDRKTSDPAVVKNLRGVGIVDKIKQLSRLETAAPEYTVHLSAIYPGNQKLSSMTDALRSFQLPFTTSFGDFVAKLNSESLVFRPKGRGVNSGYSLENGAWMYCLLNTNKGVASEYKRIARQADYMAFVRSLKVGQIDKVVFWHETCPRTLERDSIDITATSPTANAGLVLHASPPQGVTAEEHAWLVKRHPVDVVDYAIEIKDRGTRAFRSGDPALSLKEYKRGFAVMSYLSKDPPSLQRLCSQIRATLHLNSALMLLELHRFEEAITSSSEALKVADLTDQQMASAYYRRGVAHESLSSKPKALEDLAIAFRLSPHDEAIMGKLDAVEQSLLDSTDPEIRRMYEKVKASVLLPCGATDKTPNLLEATTLAKSLQATLNNEKPNACQSTYESVLCACEIQTIDPSERIPRGAYSTEAKASTSSKTRVKGGLGLPDDFWDDWTSDVDEDGEPLDKYGKPFFEPYDPAGIIRAVLKDPSFP</sequence>
<dbReference type="InterPro" id="IPR019734">
    <property type="entry name" value="TPR_rpt"/>
</dbReference>
<feature type="repeat" description="TPR" evidence="2">
    <location>
        <begin position="393"/>
        <end position="426"/>
    </location>
</feature>
<dbReference type="PROSITE" id="PS50005">
    <property type="entry name" value="TPR"/>
    <property type="match status" value="1"/>
</dbReference>
<dbReference type="SUPFAM" id="SSF48452">
    <property type="entry name" value="TPR-like"/>
    <property type="match status" value="1"/>
</dbReference>
<gene>
    <name evidence="3" type="ORF">GP486_002499</name>
</gene>
<keyword evidence="1 2" id="KW-0802">TPR repeat</keyword>
<evidence type="ECO:0000313" key="4">
    <source>
        <dbReference type="Proteomes" id="UP000750711"/>
    </source>
</evidence>
<accession>A0A9P8RRL8</accession>
<dbReference type="Gene3D" id="1.25.40.10">
    <property type="entry name" value="Tetratricopeptide repeat domain"/>
    <property type="match status" value="1"/>
</dbReference>
<name>A0A9P8RRL8_9PEZI</name>
<evidence type="ECO:0000313" key="3">
    <source>
        <dbReference type="EMBL" id="KAH0562939.1"/>
    </source>
</evidence>
<dbReference type="GO" id="GO:0101031">
    <property type="term" value="C:protein folding chaperone complex"/>
    <property type="evidence" value="ECO:0007669"/>
    <property type="project" value="TreeGrafter"/>
</dbReference>